<dbReference type="EMBL" id="NWTM01000001">
    <property type="protein sequence ID" value="RYC44504.1"/>
    <property type="molecule type" value="Genomic_DNA"/>
</dbReference>
<gene>
    <name evidence="1" type="ORF">CLR69_05615</name>
</gene>
<keyword evidence="2" id="KW-1185">Reference proteome</keyword>
<evidence type="ECO:0000313" key="1">
    <source>
        <dbReference type="EMBL" id="RYC44504.1"/>
    </source>
</evidence>
<proteinExistence type="predicted"/>
<accession>A0A9X8JK05</accession>
<organism evidence="1 2">
    <name type="scientific">Pectobacterium zantedeschiae</name>
    <dbReference type="NCBI Taxonomy" id="2034769"/>
    <lineage>
        <taxon>Bacteria</taxon>
        <taxon>Pseudomonadati</taxon>
        <taxon>Pseudomonadota</taxon>
        <taxon>Gammaproteobacteria</taxon>
        <taxon>Enterobacterales</taxon>
        <taxon>Pectobacteriaceae</taxon>
        <taxon>Pectobacterium</taxon>
    </lineage>
</organism>
<sequence>MCLSKNKSPSPLIFYIDIKFFNIDINAYFENRQVYKTIIDGDVSVNNLRIATGINAAFC</sequence>
<dbReference type="AlphaFoldDB" id="A0A9X8JK05"/>
<name>A0A9X8JK05_9GAMM</name>
<evidence type="ECO:0000313" key="2">
    <source>
        <dbReference type="Proteomes" id="UP001138460"/>
    </source>
</evidence>
<protein>
    <submittedName>
        <fullName evidence="1">Uncharacterized protein</fullName>
    </submittedName>
</protein>
<dbReference type="Proteomes" id="UP001138460">
    <property type="component" value="Unassembled WGS sequence"/>
</dbReference>
<comment type="caution">
    <text evidence="1">The sequence shown here is derived from an EMBL/GenBank/DDBJ whole genome shotgun (WGS) entry which is preliminary data.</text>
</comment>
<reference evidence="1 2" key="1">
    <citation type="journal article" date="2018" name="Syst. Appl. Microbiol.">
        <title>Pectobacterium zantedeschiae sp. nov. a new species of a soft rot pathogen isolated from Calla lily (Zantedeschia spp.).</title>
        <authorList>
            <person name="Waleron M."/>
            <person name="Misztak A."/>
            <person name="Waleron M."/>
            <person name="Franczuk M."/>
            <person name="Jonca J."/>
            <person name="Wielgomas B."/>
            <person name="Mikicinski A."/>
            <person name="Popovic T."/>
            <person name="Waleron K."/>
        </authorList>
    </citation>
    <scope>NUCLEOTIDE SEQUENCE [LARGE SCALE GENOMIC DNA]</scope>
    <source>
        <strain evidence="1 2">9M</strain>
    </source>
</reference>